<evidence type="ECO:0000259" key="9">
    <source>
        <dbReference type="PROSITE" id="PS50893"/>
    </source>
</evidence>
<dbReference type="SMART" id="SM00382">
    <property type="entry name" value="AAA"/>
    <property type="match status" value="2"/>
</dbReference>
<keyword evidence="11" id="KW-1185">Reference proteome</keyword>
<keyword evidence="4" id="KW-0547">Nucleotide-binding</keyword>
<dbReference type="InParanoid" id="K3WSS2"/>
<keyword evidence="2" id="KW-0813">Transport</keyword>
<reference evidence="11" key="2">
    <citation type="submission" date="2010-04" db="EMBL/GenBank/DDBJ databases">
        <authorList>
            <person name="Buell R."/>
            <person name="Hamilton J."/>
            <person name="Hostetler J."/>
        </authorList>
    </citation>
    <scope>NUCLEOTIDE SEQUENCE [LARGE SCALE GENOMIC DNA]</scope>
    <source>
        <strain evidence="11">DAOM:BR144</strain>
    </source>
</reference>
<feature type="transmembrane region" description="Helical" evidence="8">
    <location>
        <begin position="1344"/>
        <end position="1366"/>
    </location>
</feature>
<feature type="transmembrane region" description="Helical" evidence="8">
    <location>
        <begin position="1131"/>
        <end position="1150"/>
    </location>
</feature>
<evidence type="ECO:0000256" key="5">
    <source>
        <dbReference type="ARBA" id="ARBA00022840"/>
    </source>
</evidence>
<feature type="transmembrane region" description="Helical" evidence="8">
    <location>
        <begin position="1206"/>
        <end position="1227"/>
    </location>
</feature>
<evidence type="ECO:0000256" key="2">
    <source>
        <dbReference type="ARBA" id="ARBA00022448"/>
    </source>
</evidence>
<dbReference type="PROSITE" id="PS50893">
    <property type="entry name" value="ABC_TRANSPORTER_2"/>
    <property type="match status" value="2"/>
</dbReference>
<keyword evidence="5" id="KW-0067">ATP-binding</keyword>
<feature type="transmembrane region" description="Helical" evidence="8">
    <location>
        <begin position="674"/>
        <end position="697"/>
    </location>
</feature>
<evidence type="ECO:0000313" key="11">
    <source>
        <dbReference type="Proteomes" id="UP000019132"/>
    </source>
</evidence>
<dbReference type="Pfam" id="PF06422">
    <property type="entry name" value="PDR_CDR"/>
    <property type="match status" value="1"/>
</dbReference>
<dbReference type="HOGENOM" id="CLU_000604_35_3_1"/>
<dbReference type="GO" id="GO:0016020">
    <property type="term" value="C:membrane"/>
    <property type="evidence" value="ECO:0007669"/>
    <property type="project" value="UniProtKB-SubCell"/>
</dbReference>
<evidence type="ECO:0000256" key="8">
    <source>
        <dbReference type="SAM" id="Phobius"/>
    </source>
</evidence>
<feature type="transmembrane region" description="Helical" evidence="8">
    <location>
        <begin position="1171"/>
        <end position="1200"/>
    </location>
</feature>
<feature type="transmembrane region" description="Helical" evidence="8">
    <location>
        <begin position="1239"/>
        <end position="1257"/>
    </location>
</feature>
<dbReference type="GO" id="GO:0005524">
    <property type="term" value="F:ATP binding"/>
    <property type="evidence" value="ECO:0007669"/>
    <property type="project" value="UniProtKB-KW"/>
</dbReference>
<dbReference type="InterPro" id="IPR003439">
    <property type="entry name" value="ABC_transporter-like_ATP-bd"/>
</dbReference>
<dbReference type="VEuPathDB" id="FungiDB:PYU1_G008000"/>
<feature type="transmembrane region" description="Helical" evidence="8">
    <location>
        <begin position="443"/>
        <end position="461"/>
    </location>
</feature>
<keyword evidence="3 8" id="KW-0812">Transmembrane</keyword>
<dbReference type="GO" id="GO:0016887">
    <property type="term" value="F:ATP hydrolysis activity"/>
    <property type="evidence" value="ECO:0007669"/>
    <property type="project" value="InterPro"/>
</dbReference>
<dbReference type="InterPro" id="IPR027417">
    <property type="entry name" value="P-loop_NTPase"/>
</dbReference>
<dbReference type="Pfam" id="PF01061">
    <property type="entry name" value="ABC2_membrane"/>
    <property type="match status" value="2"/>
</dbReference>
<protein>
    <recommendedName>
        <fullName evidence="9">ABC transporter domain-containing protein</fullName>
    </recommendedName>
</protein>
<evidence type="ECO:0000256" key="3">
    <source>
        <dbReference type="ARBA" id="ARBA00022692"/>
    </source>
</evidence>
<dbReference type="EMBL" id="GL376617">
    <property type="status" value="NOT_ANNOTATED_CDS"/>
    <property type="molecule type" value="Genomic_DNA"/>
</dbReference>
<reference evidence="10" key="3">
    <citation type="submission" date="2015-02" db="UniProtKB">
        <authorList>
            <consortium name="EnsemblProtists"/>
        </authorList>
    </citation>
    <scope>IDENTIFICATION</scope>
    <source>
        <strain evidence="10">DAOM BR144</strain>
    </source>
</reference>
<dbReference type="SUPFAM" id="SSF52540">
    <property type="entry name" value="P-loop containing nucleoside triphosphate hydrolases"/>
    <property type="match status" value="2"/>
</dbReference>
<dbReference type="Pfam" id="PF19055">
    <property type="entry name" value="ABC2_membrane_7"/>
    <property type="match status" value="1"/>
</dbReference>
<feature type="domain" description="ABC transporter" evidence="9">
    <location>
        <begin position="760"/>
        <end position="1002"/>
    </location>
</feature>
<keyword evidence="7 8" id="KW-0472">Membrane</keyword>
<dbReference type="PANTHER" id="PTHR19241">
    <property type="entry name" value="ATP-BINDING CASSETTE TRANSPORTER"/>
    <property type="match status" value="1"/>
</dbReference>
<dbReference type="GO" id="GO:0140359">
    <property type="term" value="F:ABC-type transporter activity"/>
    <property type="evidence" value="ECO:0007669"/>
    <property type="project" value="InterPro"/>
</dbReference>
<dbReference type="Pfam" id="PF00005">
    <property type="entry name" value="ABC_tran"/>
    <property type="match status" value="2"/>
</dbReference>
<dbReference type="FunFam" id="3.40.50.300:FF:000528">
    <property type="entry name" value="ABC transporter G family member 31"/>
    <property type="match status" value="1"/>
</dbReference>
<dbReference type="EnsemblProtists" id="PYU1_T008016">
    <property type="protein sequence ID" value="PYU1_T008016"/>
    <property type="gene ID" value="PYU1_G008000"/>
</dbReference>
<sequence>MADLEKKIGYESGTAMMAHGPHFLHEQVTSKLEAALGRALPQMEIRFGSVSLSADIVVNDQDDTKSELPTLPNTVKKSVSKLSAKKHIARKEILKNVSGVFEPGTITLLLGQPGSGKSALMKLLSGRFPVKSNIHVEGAITYNGQDQNSIKKTLPQFAAYVNQRDNHFPTLTVKETLEFAHTFCGGELTRRGEELLSNGTPEENLAALEAAKAMFAHYPEIIIKQLGLQNCQDTIVGNAMLRGVSGGERKRVTTGEMEFGMKYVTLMDEISTGLDSAATYDITNTQRSIAKTFRKTVVIALLQPSPEVFSLFDDVMIMNEGEVMYHGPRDQVLDYFQGLGFVCPPRRDVADFLLDLGTSQQHQYEVPLPPGSGKRPRYASEFAEVFRQSPIHNEMLKSLNAPHNPELIENVDKHMEPTPEFHQSFWGNTRTLMRRQMMVTMRNIAFLRGRALMVIVMGLIYSSTFYQVNAANAQVVIGVMFQAVLFLALGQASQIPTYIAAREIFYKQRASNFYRTAAYVVACSVQQLPLAVGESVLFGSLVYWMCGFVSRVWPFIIYMILLILTNLAFAAWFFFIAAVSPDLHIAKPAAMISILFFTLFAGFVVPENQMPDYLVWLYWINPIAWCLRAVSINQYRTSTFDKCVYDGVDYCAQFGKHMGQYQLSLYDVPDAKGWIWYGMAFMAVCYVIFMSFGWYVLENKRFESPEHVSLKKKNVNDAEETYQLVATPKVNGTSTDSSSNGDEFAIEVQAREKNFIPVTLSFIDLWYTVPLPSNPKESIDLLKGINGYALPGTMTALMGSSGAGKTTLMDVIAGRKTSGKIQGKILLNGYEANDLAIRRSTGYCEQMDIHSEASTIREALTFSAFLRQDSSVPDSKKYDSVNECLDLLDMNGIADQIIRGSSVEQMKRLTIGVELAAQPSVLFLDEPTSGLDARSAKVIMDGVRKVANTGRTIVCTIHQPSSEVFFLFDSLLLLKRGGETVFFGDLGKDSCNLINYFEEVQGVAPLRPNYNPATWMLECIGAGVGNASGDSVDFVEYFKASENKRLLDEVLAKDGVGRPAPGSPELIFTKKRAASNVTQMKALVKRFFDMYWRTPTFNLTRIIMAVALSLLFGLMFVSAEYVSYQGINGGVGMIYLAVVFNSVVAYNSVLPIASAERPSFYRERASQTYNALWYFVGSTVAEIPYVFVSGLIFTIIFYPMVGFTKFGVAVLFWINVSLLILMATYMGQLLAYAMPSVEVAAIIGVLANSIFFNFMGFNPPENAIPAGYKWLYRITPHHYAFAALSALVFGDCDDEPVYNEALGQFVGGGSEIGCQPVTNAPLSIGHVTVKQYVEGVFDTKHSELWMNFGILIAFIALFRVLALLSLRYLDHQKR</sequence>
<feature type="transmembrane region" description="Helical" evidence="8">
    <location>
        <begin position="1099"/>
        <end position="1119"/>
    </location>
</feature>
<name>K3WSS2_GLOUD</name>
<reference evidence="11" key="1">
    <citation type="journal article" date="2010" name="Genome Biol.">
        <title>Genome sequence of the necrotrophic plant pathogen Pythium ultimum reveals original pathogenicity mechanisms and effector repertoire.</title>
        <authorList>
            <person name="Levesque C.A."/>
            <person name="Brouwer H."/>
            <person name="Cano L."/>
            <person name="Hamilton J.P."/>
            <person name="Holt C."/>
            <person name="Huitema E."/>
            <person name="Raffaele S."/>
            <person name="Robideau G.P."/>
            <person name="Thines M."/>
            <person name="Win J."/>
            <person name="Zerillo M.M."/>
            <person name="Beakes G.W."/>
            <person name="Boore J.L."/>
            <person name="Busam D."/>
            <person name="Dumas B."/>
            <person name="Ferriera S."/>
            <person name="Fuerstenberg S.I."/>
            <person name="Gachon C.M."/>
            <person name="Gaulin E."/>
            <person name="Govers F."/>
            <person name="Grenville-Briggs L."/>
            <person name="Horner N."/>
            <person name="Hostetler J."/>
            <person name="Jiang R.H."/>
            <person name="Johnson J."/>
            <person name="Krajaejun T."/>
            <person name="Lin H."/>
            <person name="Meijer H.J."/>
            <person name="Moore B."/>
            <person name="Morris P."/>
            <person name="Phuntmart V."/>
            <person name="Puiu D."/>
            <person name="Shetty J."/>
            <person name="Stajich J.E."/>
            <person name="Tripathy S."/>
            <person name="Wawra S."/>
            <person name="van West P."/>
            <person name="Whitty B.R."/>
            <person name="Coutinho P.M."/>
            <person name="Henrissat B."/>
            <person name="Martin F."/>
            <person name="Thomas P.D."/>
            <person name="Tyler B.M."/>
            <person name="De Vries R.P."/>
            <person name="Kamoun S."/>
            <person name="Yandell M."/>
            <person name="Tisserat N."/>
            <person name="Buell C.R."/>
        </authorList>
    </citation>
    <scope>NUCLEOTIDE SEQUENCE</scope>
    <source>
        <strain evidence="11">DAOM:BR144</strain>
    </source>
</reference>
<evidence type="ECO:0000313" key="10">
    <source>
        <dbReference type="EnsemblProtists" id="PYU1_T008016"/>
    </source>
</evidence>
<feature type="domain" description="ABC transporter" evidence="9">
    <location>
        <begin position="79"/>
        <end position="345"/>
    </location>
</feature>
<dbReference type="InterPro" id="IPR043926">
    <property type="entry name" value="ABCG_dom"/>
</dbReference>
<dbReference type="FunFam" id="3.40.50.300:FF:000289">
    <property type="entry name" value="ABC transporter G family member 31"/>
    <property type="match status" value="1"/>
</dbReference>
<proteinExistence type="predicted"/>
<organism evidence="10 11">
    <name type="scientific">Globisporangium ultimum (strain ATCC 200006 / CBS 805.95 / DAOM BR144)</name>
    <name type="common">Pythium ultimum</name>
    <dbReference type="NCBI Taxonomy" id="431595"/>
    <lineage>
        <taxon>Eukaryota</taxon>
        <taxon>Sar</taxon>
        <taxon>Stramenopiles</taxon>
        <taxon>Oomycota</taxon>
        <taxon>Peronosporomycetes</taxon>
        <taxon>Pythiales</taxon>
        <taxon>Pythiaceae</taxon>
        <taxon>Globisporangium</taxon>
    </lineage>
</organism>
<dbReference type="STRING" id="431595.K3WSS2"/>
<dbReference type="InterPro" id="IPR003593">
    <property type="entry name" value="AAA+_ATPase"/>
</dbReference>
<evidence type="ECO:0000256" key="1">
    <source>
        <dbReference type="ARBA" id="ARBA00004141"/>
    </source>
</evidence>
<keyword evidence="6 8" id="KW-1133">Transmembrane helix</keyword>
<dbReference type="Gene3D" id="3.40.50.300">
    <property type="entry name" value="P-loop containing nucleotide triphosphate hydrolases"/>
    <property type="match status" value="2"/>
</dbReference>
<dbReference type="InterPro" id="IPR013525">
    <property type="entry name" value="ABC2_TM"/>
</dbReference>
<dbReference type="InterPro" id="IPR010929">
    <property type="entry name" value="PDR_CDR_ABC"/>
</dbReference>
<dbReference type="Proteomes" id="UP000019132">
    <property type="component" value="Unassembled WGS sequence"/>
</dbReference>
<feature type="transmembrane region" description="Helical" evidence="8">
    <location>
        <begin position="589"/>
        <end position="606"/>
    </location>
</feature>
<evidence type="ECO:0000256" key="6">
    <source>
        <dbReference type="ARBA" id="ARBA00022989"/>
    </source>
</evidence>
<dbReference type="eggNOG" id="KOG0065">
    <property type="taxonomic scope" value="Eukaryota"/>
</dbReference>
<comment type="subcellular location">
    <subcellularLocation>
        <location evidence="1">Membrane</location>
        <topology evidence="1">Multi-pass membrane protein</topology>
    </subcellularLocation>
</comment>
<accession>K3WSS2</accession>
<feature type="transmembrane region" description="Helical" evidence="8">
    <location>
        <begin position="473"/>
        <end position="492"/>
    </location>
</feature>
<evidence type="ECO:0000256" key="4">
    <source>
        <dbReference type="ARBA" id="ARBA00022741"/>
    </source>
</evidence>
<evidence type="ECO:0000256" key="7">
    <source>
        <dbReference type="ARBA" id="ARBA00023136"/>
    </source>
</evidence>
<feature type="transmembrane region" description="Helical" evidence="8">
    <location>
        <begin position="552"/>
        <end position="577"/>
    </location>
</feature>